<reference evidence="2 3" key="1">
    <citation type="journal article" date="2024" name="G3 (Bethesda)">
        <title>Genome assembly of Hibiscus sabdariffa L. provides insights into metabolisms of medicinal natural products.</title>
        <authorList>
            <person name="Kim T."/>
        </authorList>
    </citation>
    <scope>NUCLEOTIDE SEQUENCE [LARGE SCALE GENOMIC DNA]</scope>
    <source>
        <strain evidence="2">TK-2024</strain>
        <tissue evidence="2">Old leaves</tissue>
    </source>
</reference>
<comment type="caution">
    <text evidence="2">The sequence shown here is derived from an EMBL/GenBank/DDBJ whole genome shotgun (WGS) entry which is preliminary data.</text>
</comment>
<evidence type="ECO:0000313" key="3">
    <source>
        <dbReference type="Proteomes" id="UP001472677"/>
    </source>
</evidence>
<dbReference type="InterPro" id="IPR036928">
    <property type="entry name" value="AS_sf"/>
</dbReference>
<sequence length="332" mass="36764">MVLAFGQTFTYPTVKQLATWRNKHGNNLGIGSLKGEICSSAKFFLSATSLSGLTFAVKEIFDVDGYVTGFGNPDWKRTHSAAVSMALAVLNVLEGGATCVGKTVMDEMAYSINEEDIHYDTPTNSCALDRVPGGSSSGSAIAVGAGLVEFSLGLHLMSSVLLVLFRCPRVPILSDGLLEILQFYQVGRVLLHLPNVDPVTPSQIIIREDCFSLSSILEKHFGGQNLEHVNLGEYVKEKVPNLQHFMLKEMKIMRTIFRLWQPFRAPRELLQRTPDEDIDVCHSTRTKLCTALTDLLQDESILVLPTVPGDHQNYNQIRPHSKCFMLELSACY</sequence>
<feature type="domain" description="Amidase" evidence="1">
    <location>
        <begin position="49"/>
        <end position="153"/>
    </location>
</feature>
<dbReference type="PANTHER" id="PTHR46310">
    <property type="entry name" value="AMIDASE 1"/>
    <property type="match status" value="1"/>
</dbReference>
<evidence type="ECO:0000259" key="1">
    <source>
        <dbReference type="Pfam" id="PF01425"/>
    </source>
</evidence>
<dbReference type="EMBL" id="JBBPBM010000097">
    <property type="protein sequence ID" value="KAK8508905.1"/>
    <property type="molecule type" value="Genomic_DNA"/>
</dbReference>
<proteinExistence type="predicted"/>
<dbReference type="Proteomes" id="UP001472677">
    <property type="component" value="Unassembled WGS sequence"/>
</dbReference>
<evidence type="ECO:0000313" key="2">
    <source>
        <dbReference type="EMBL" id="KAK8508905.1"/>
    </source>
</evidence>
<protein>
    <recommendedName>
        <fullName evidence="1">Amidase domain-containing protein</fullName>
    </recommendedName>
</protein>
<accession>A0ABR2BP26</accession>
<keyword evidence="3" id="KW-1185">Reference proteome</keyword>
<organism evidence="2 3">
    <name type="scientific">Hibiscus sabdariffa</name>
    <name type="common">roselle</name>
    <dbReference type="NCBI Taxonomy" id="183260"/>
    <lineage>
        <taxon>Eukaryota</taxon>
        <taxon>Viridiplantae</taxon>
        <taxon>Streptophyta</taxon>
        <taxon>Embryophyta</taxon>
        <taxon>Tracheophyta</taxon>
        <taxon>Spermatophyta</taxon>
        <taxon>Magnoliopsida</taxon>
        <taxon>eudicotyledons</taxon>
        <taxon>Gunneridae</taxon>
        <taxon>Pentapetalae</taxon>
        <taxon>rosids</taxon>
        <taxon>malvids</taxon>
        <taxon>Malvales</taxon>
        <taxon>Malvaceae</taxon>
        <taxon>Malvoideae</taxon>
        <taxon>Hibiscus</taxon>
    </lineage>
</organism>
<dbReference type="PANTHER" id="PTHR46310:SF7">
    <property type="entry name" value="AMIDASE 1"/>
    <property type="match status" value="1"/>
</dbReference>
<dbReference type="Pfam" id="PF01425">
    <property type="entry name" value="Amidase"/>
    <property type="match status" value="1"/>
</dbReference>
<dbReference type="Gene3D" id="3.90.1300.10">
    <property type="entry name" value="Amidase signature (AS) domain"/>
    <property type="match status" value="1"/>
</dbReference>
<dbReference type="InterPro" id="IPR023631">
    <property type="entry name" value="Amidase_dom"/>
</dbReference>
<gene>
    <name evidence="2" type="ORF">V6N12_035006</name>
</gene>
<name>A0ABR2BP26_9ROSI</name>
<dbReference type="SUPFAM" id="SSF75304">
    <property type="entry name" value="Amidase signature (AS) enzymes"/>
    <property type="match status" value="1"/>
</dbReference>